<proteinExistence type="predicted"/>
<dbReference type="SUPFAM" id="SSF55781">
    <property type="entry name" value="GAF domain-like"/>
    <property type="match status" value="1"/>
</dbReference>
<dbReference type="AlphaFoldDB" id="A0A3B0ZHX2"/>
<dbReference type="Pfam" id="PF04340">
    <property type="entry name" value="DUF484"/>
    <property type="match status" value="1"/>
</dbReference>
<dbReference type="InterPro" id="IPR029016">
    <property type="entry name" value="GAF-like_dom_sf"/>
</dbReference>
<gene>
    <name evidence="1" type="ORF">MNBD_GAMMA16-1193</name>
</gene>
<dbReference type="PANTHER" id="PTHR38765:SF1">
    <property type="entry name" value="DUF484 DOMAIN-CONTAINING PROTEIN"/>
    <property type="match status" value="1"/>
</dbReference>
<name>A0A3B0ZHX2_9ZZZZ</name>
<protein>
    <recommendedName>
        <fullName evidence="2">DUF484 family protein</fullName>
    </recommendedName>
</protein>
<accession>A0A3B0ZHX2</accession>
<evidence type="ECO:0008006" key="2">
    <source>
        <dbReference type="Google" id="ProtNLM"/>
    </source>
</evidence>
<evidence type="ECO:0000313" key="1">
    <source>
        <dbReference type="EMBL" id="VAW88670.1"/>
    </source>
</evidence>
<organism evidence="1">
    <name type="scientific">hydrothermal vent metagenome</name>
    <dbReference type="NCBI Taxonomy" id="652676"/>
    <lineage>
        <taxon>unclassified sequences</taxon>
        <taxon>metagenomes</taxon>
        <taxon>ecological metagenomes</taxon>
    </lineage>
</organism>
<reference evidence="1" key="1">
    <citation type="submission" date="2018-06" db="EMBL/GenBank/DDBJ databases">
        <authorList>
            <person name="Zhirakovskaya E."/>
        </authorList>
    </citation>
    <scope>NUCLEOTIDE SEQUENCE</scope>
</reference>
<dbReference type="InterPro" id="IPR007435">
    <property type="entry name" value="DUF484"/>
</dbReference>
<dbReference type="Gene3D" id="3.30.450.40">
    <property type="match status" value="1"/>
</dbReference>
<dbReference type="EMBL" id="UOFO01000149">
    <property type="protein sequence ID" value="VAW88670.1"/>
    <property type="molecule type" value="Genomic_DNA"/>
</dbReference>
<sequence length="236" mass="26230">MTKQQESEAESNVHNEQSIAQFLLKNTDFFCRNSAVLEQLLLPHHTGAAVSLIERQVTVLQAKNRLLTSQLRDLIHNARENDKLNNNMQDLTIALLECRNTTDILETVQHHLKNQFSAEALTFPLLFAPSSLANNASQPTAIRLIPKNDSGLKTLKKLLERETPLCGKLSQKQLDIVFGSLSSDIKSAAIIPLQQNGKTFGAIAIGSKDEKRFQADMGTIFLSHLGKMVSQALQLY</sequence>
<dbReference type="PANTHER" id="PTHR38765">
    <property type="entry name" value="DUF484 DOMAIN-CONTAINING PROTEIN"/>
    <property type="match status" value="1"/>
</dbReference>